<feature type="region of interest" description="Disordered" evidence="2">
    <location>
        <begin position="110"/>
        <end position="164"/>
    </location>
</feature>
<evidence type="ECO:0000313" key="5">
    <source>
        <dbReference type="Proteomes" id="UP000065807"/>
    </source>
</evidence>
<reference evidence="5" key="2">
    <citation type="journal article" date="2016" name="Int. J. Syst. Evol. Microbiol.">
        <title>Complete genome sequence and cell structure of Limnochorda pilosa, a Gram-negative spore-former within the phylum Firmicutes.</title>
        <authorList>
            <person name="Watanabe M."/>
            <person name="Kojima H."/>
            <person name="Fukui M."/>
        </authorList>
    </citation>
    <scope>NUCLEOTIDE SEQUENCE [LARGE SCALE GENOMIC DNA]</scope>
    <source>
        <strain evidence="5">HC45</strain>
    </source>
</reference>
<evidence type="ECO:0000256" key="2">
    <source>
        <dbReference type="SAM" id="MobiDB-lite"/>
    </source>
</evidence>
<dbReference type="GO" id="GO:0016301">
    <property type="term" value="F:kinase activity"/>
    <property type="evidence" value="ECO:0007669"/>
    <property type="project" value="UniProtKB-KW"/>
</dbReference>
<feature type="compositionally biased region" description="Basic residues" evidence="2">
    <location>
        <begin position="123"/>
        <end position="140"/>
    </location>
</feature>
<evidence type="ECO:0000259" key="3">
    <source>
        <dbReference type="Pfam" id="PF00288"/>
    </source>
</evidence>
<dbReference type="OrthoDB" id="4548147at2"/>
<evidence type="ECO:0000256" key="1">
    <source>
        <dbReference type="ARBA" id="ARBA00022777"/>
    </source>
</evidence>
<evidence type="ECO:0000313" key="4">
    <source>
        <dbReference type="EMBL" id="BAS29330.1"/>
    </source>
</evidence>
<dbReference type="Pfam" id="PF00288">
    <property type="entry name" value="GHMP_kinases_N"/>
    <property type="match status" value="1"/>
</dbReference>
<accession>A0A0K2SQC7</accession>
<dbReference type="GO" id="GO:0005524">
    <property type="term" value="F:ATP binding"/>
    <property type="evidence" value="ECO:0007669"/>
    <property type="project" value="InterPro"/>
</dbReference>
<dbReference type="PATRIC" id="fig|1555112.3.peg.3556"/>
<gene>
    <name evidence="4" type="ORF">LIP_3518</name>
</gene>
<protein>
    <submittedName>
        <fullName evidence="4">GHMP kinase</fullName>
    </submittedName>
</protein>
<dbReference type="InterPro" id="IPR020568">
    <property type="entry name" value="Ribosomal_Su5_D2-typ_SF"/>
</dbReference>
<reference evidence="5" key="1">
    <citation type="submission" date="2015-07" db="EMBL/GenBank/DDBJ databases">
        <title>Complete genome sequence and phylogenetic analysis of Limnochorda pilosa.</title>
        <authorList>
            <person name="Watanabe M."/>
            <person name="Kojima H."/>
            <person name="Fukui M."/>
        </authorList>
    </citation>
    <scope>NUCLEOTIDE SEQUENCE [LARGE SCALE GENOMIC DNA]</scope>
    <source>
        <strain evidence="5">HC45</strain>
    </source>
</reference>
<dbReference type="SUPFAM" id="SSF54211">
    <property type="entry name" value="Ribosomal protein S5 domain 2-like"/>
    <property type="match status" value="1"/>
</dbReference>
<sequence>MEVRWAAASAPGTCGELVQGTLRGEPFLVSCPISWRACARVVLRRERGLCVSGPRGRWKSLRAVRAALRLLGVEDVRAELSLSSPLPVGKGMGSSTAEVLAAAAATAAGGEGGAGRRLSGKGARSRWRGARPSGRSRRLRFPSTAGIASRPPAGTAGPVIASST</sequence>
<dbReference type="KEGG" id="lpil:LIP_3518"/>
<dbReference type="InterPro" id="IPR014721">
    <property type="entry name" value="Ribsml_uS5_D2-typ_fold_subgr"/>
</dbReference>
<name>A0A0K2SQC7_LIMPI</name>
<proteinExistence type="predicted"/>
<dbReference type="Proteomes" id="UP000065807">
    <property type="component" value="Chromosome"/>
</dbReference>
<dbReference type="EMBL" id="AP014924">
    <property type="protein sequence ID" value="BAS29330.1"/>
    <property type="molecule type" value="Genomic_DNA"/>
</dbReference>
<feature type="domain" description="GHMP kinase N-terminal" evidence="3">
    <location>
        <begin position="62"/>
        <end position="107"/>
    </location>
</feature>
<dbReference type="Gene3D" id="3.30.230.10">
    <property type="match status" value="1"/>
</dbReference>
<organism evidence="4 5">
    <name type="scientific">Limnochorda pilosa</name>
    <dbReference type="NCBI Taxonomy" id="1555112"/>
    <lineage>
        <taxon>Bacteria</taxon>
        <taxon>Bacillati</taxon>
        <taxon>Bacillota</taxon>
        <taxon>Limnochordia</taxon>
        <taxon>Limnochordales</taxon>
        <taxon>Limnochordaceae</taxon>
        <taxon>Limnochorda</taxon>
    </lineage>
</organism>
<keyword evidence="1 4" id="KW-0808">Transferase</keyword>
<dbReference type="InterPro" id="IPR006204">
    <property type="entry name" value="GHMP_kinase_N_dom"/>
</dbReference>
<keyword evidence="1 4" id="KW-0418">Kinase</keyword>
<keyword evidence="5" id="KW-1185">Reference proteome</keyword>
<dbReference type="AlphaFoldDB" id="A0A0K2SQC7"/>
<dbReference type="STRING" id="1555112.LIP_3518"/>
<dbReference type="RefSeq" id="WP_158509707.1">
    <property type="nucleotide sequence ID" value="NZ_AP014924.1"/>
</dbReference>